<reference evidence="1 2" key="1">
    <citation type="submission" date="2018-10" db="EMBL/GenBank/DDBJ databases">
        <authorList>
            <person name="Chen X."/>
        </authorList>
    </citation>
    <scope>NUCLEOTIDE SEQUENCE [LARGE SCALE GENOMIC DNA]</scope>
    <source>
        <strain evidence="1 2">YIM 102668</strain>
    </source>
</reference>
<protein>
    <submittedName>
        <fullName evidence="1">Uncharacterized protein</fullName>
    </submittedName>
</protein>
<organism evidence="1 2">
    <name type="scientific">Faecalibacter macacae</name>
    <dbReference type="NCBI Taxonomy" id="1859289"/>
    <lineage>
        <taxon>Bacteria</taxon>
        <taxon>Pseudomonadati</taxon>
        <taxon>Bacteroidota</taxon>
        <taxon>Flavobacteriia</taxon>
        <taxon>Flavobacteriales</taxon>
        <taxon>Weeksellaceae</taxon>
        <taxon>Faecalibacter</taxon>
    </lineage>
</organism>
<dbReference type="AlphaFoldDB" id="A0A3L9M950"/>
<evidence type="ECO:0000313" key="2">
    <source>
        <dbReference type="Proteomes" id="UP000275348"/>
    </source>
</evidence>
<gene>
    <name evidence="1" type="ORF">EAH69_11045</name>
</gene>
<comment type="caution">
    <text evidence="1">The sequence shown here is derived from an EMBL/GenBank/DDBJ whole genome shotgun (WGS) entry which is preliminary data.</text>
</comment>
<dbReference type="Proteomes" id="UP000275348">
    <property type="component" value="Unassembled WGS sequence"/>
</dbReference>
<dbReference type="Pfam" id="PF18979">
    <property type="entry name" value="DUF5715"/>
    <property type="match status" value="1"/>
</dbReference>
<keyword evidence="2" id="KW-1185">Reference proteome</keyword>
<dbReference type="InterPro" id="IPR009045">
    <property type="entry name" value="Zn_M74/Hedgehog-like"/>
</dbReference>
<proteinExistence type="predicted"/>
<dbReference type="InterPro" id="IPR043769">
    <property type="entry name" value="DUF5715"/>
</dbReference>
<name>A0A3L9M950_9FLAO</name>
<dbReference type="Gene3D" id="3.30.1380.10">
    <property type="match status" value="1"/>
</dbReference>
<dbReference type="EMBL" id="RDOJ01000016">
    <property type="protein sequence ID" value="RLZ07794.1"/>
    <property type="molecule type" value="Genomic_DNA"/>
</dbReference>
<evidence type="ECO:0000313" key="1">
    <source>
        <dbReference type="EMBL" id="RLZ07794.1"/>
    </source>
</evidence>
<accession>A0A3L9M950</accession>
<dbReference type="SUPFAM" id="SSF55166">
    <property type="entry name" value="Hedgehog/DD-peptidase"/>
    <property type="match status" value="1"/>
</dbReference>
<sequence>MMAQTDATFVSNNNLYHYISNYTNTTTTTESESIPLEEVDITVAKKITYNDHLHEAESFDIPLILNDEQMDSLVLANHLVTVPEEGEGYKIQKLTHSKAYLNETSYLILKEISSIFYKETGVELSISSLTRTLENQNKLRRVNSNAAKGDSSHNYGASFDISYSKYGDKNGRNYANEKLLQSILEDFAADGKIYFIKERRQPCFHITVRNFNPKMTDISKK</sequence>